<protein>
    <submittedName>
        <fullName evidence="2">Uncharacterized protein</fullName>
    </submittedName>
</protein>
<feature type="region of interest" description="Disordered" evidence="1">
    <location>
        <begin position="169"/>
        <end position="192"/>
    </location>
</feature>
<name>A0A834MRQ8_VESGE</name>
<reference evidence="2" key="1">
    <citation type="journal article" date="2020" name="G3 (Bethesda)">
        <title>High-Quality Assemblies for Three Invasive Social Wasps from the &lt;i&gt;Vespula&lt;/i&gt; Genus.</title>
        <authorList>
            <person name="Harrop T.W.R."/>
            <person name="Guhlin J."/>
            <person name="McLaughlin G.M."/>
            <person name="Permina E."/>
            <person name="Stockwell P."/>
            <person name="Gilligan J."/>
            <person name="Le Lec M.F."/>
            <person name="Gruber M.A.M."/>
            <person name="Quinn O."/>
            <person name="Lovegrove M."/>
            <person name="Duncan E.J."/>
            <person name="Remnant E.J."/>
            <person name="Van Eeckhoven J."/>
            <person name="Graham B."/>
            <person name="Knapp R.A."/>
            <person name="Langford K.W."/>
            <person name="Kronenberg Z."/>
            <person name="Press M.O."/>
            <person name="Eacker S.M."/>
            <person name="Wilson-Rankin E.E."/>
            <person name="Purcell J."/>
            <person name="Lester P.J."/>
            <person name="Dearden P.K."/>
        </authorList>
    </citation>
    <scope>NUCLEOTIDE SEQUENCE</scope>
    <source>
        <strain evidence="2">Linc-1</strain>
    </source>
</reference>
<organism evidence="2 3">
    <name type="scientific">Vespula germanica</name>
    <name type="common">German yellow jacket</name>
    <name type="synonym">Paravespula germanica</name>
    <dbReference type="NCBI Taxonomy" id="30212"/>
    <lineage>
        <taxon>Eukaryota</taxon>
        <taxon>Metazoa</taxon>
        <taxon>Ecdysozoa</taxon>
        <taxon>Arthropoda</taxon>
        <taxon>Hexapoda</taxon>
        <taxon>Insecta</taxon>
        <taxon>Pterygota</taxon>
        <taxon>Neoptera</taxon>
        <taxon>Endopterygota</taxon>
        <taxon>Hymenoptera</taxon>
        <taxon>Apocrita</taxon>
        <taxon>Aculeata</taxon>
        <taxon>Vespoidea</taxon>
        <taxon>Vespidae</taxon>
        <taxon>Vespinae</taxon>
        <taxon>Vespula</taxon>
    </lineage>
</organism>
<dbReference type="Proteomes" id="UP000617340">
    <property type="component" value="Unassembled WGS sequence"/>
</dbReference>
<sequence>MNGILADYPLLPNNEDEYREEILQLTLPRLPSNYMWLAVLCTCNRHQVHFPVPIEHPIHHVGPNYVSINDRLPIESDLPIRLEEREPDAVRREYRRRRYFQHIEFQQKEQEQIERRRRQFRYLQVAAQQVVNRYEQRQREENEEQLNPAPVEAIPEEVNLAEAVLPEVNLERRTEPMNQQTNDNDNLDFVDR</sequence>
<evidence type="ECO:0000313" key="3">
    <source>
        <dbReference type="Proteomes" id="UP000617340"/>
    </source>
</evidence>
<proteinExistence type="predicted"/>
<comment type="caution">
    <text evidence="2">The sequence shown here is derived from an EMBL/GenBank/DDBJ whole genome shotgun (WGS) entry which is preliminary data.</text>
</comment>
<keyword evidence="3" id="KW-1185">Reference proteome</keyword>
<gene>
    <name evidence="2" type="ORF">HZH68_016388</name>
</gene>
<dbReference type="AlphaFoldDB" id="A0A834MRQ8"/>
<evidence type="ECO:0000313" key="2">
    <source>
        <dbReference type="EMBL" id="KAF7380523.1"/>
    </source>
</evidence>
<evidence type="ECO:0000256" key="1">
    <source>
        <dbReference type="SAM" id="MobiDB-lite"/>
    </source>
</evidence>
<dbReference type="EMBL" id="JACSDZ010000023">
    <property type="protein sequence ID" value="KAF7380523.1"/>
    <property type="molecule type" value="Genomic_DNA"/>
</dbReference>
<accession>A0A834MRQ8</accession>